<keyword evidence="12" id="KW-1185">Reference proteome</keyword>
<reference evidence="11 12" key="1">
    <citation type="journal article" date="2017" name="Front. Microbiol.">
        <title>New Insights into the Diversity of the Genus Faecalibacterium.</title>
        <authorList>
            <person name="Benevides L."/>
            <person name="Burman S."/>
            <person name="Martin R."/>
            <person name="Robert V."/>
            <person name="Thomas M."/>
            <person name="Miquel S."/>
            <person name="Chain F."/>
            <person name="Sokol H."/>
            <person name="Bermudez-Humaran L.G."/>
            <person name="Morrison M."/>
            <person name="Langella P."/>
            <person name="Azevedo V.A."/>
            <person name="Chatel J.M."/>
            <person name="Soares S."/>
        </authorList>
    </citation>
    <scope>NUCLEOTIDE SEQUENCE [LARGE SCALE GENOMIC DNA]</scope>
    <source>
        <strain evidence="12">CNCM I-4540</strain>
    </source>
</reference>
<evidence type="ECO:0000313" key="12">
    <source>
        <dbReference type="Proteomes" id="UP000220752"/>
    </source>
</evidence>
<dbReference type="PANTHER" id="PTHR35011:SF11">
    <property type="entry name" value="TRAP TRANSPORTER SMALL PERMEASE PROTEIN"/>
    <property type="match status" value="1"/>
</dbReference>
<comment type="subcellular location">
    <subcellularLocation>
        <location evidence="1">Cell inner membrane</location>
        <topology evidence="1">Multi-pass membrane protein</topology>
    </subcellularLocation>
</comment>
<feature type="transmembrane region" description="Helical" evidence="9">
    <location>
        <begin position="7"/>
        <end position="34"/>
    </location>
</feature>
<dbReference type="PANTHER" id="PTHR35011">
    <property type="entry name" value="2,3-DIKETO-L-GULONATE TRAP TRANSPORTER SMALL PERMEASE PROTEIN YIAM"/>
    <property type="match status" value="1"/>
</dbReference>
<proteinExistence type="inferred from homology"/>
<organism evidence="11 12">
    <name type="scientific">Faecalibacterium langellae</name>
    <dbReference type="NCBI Taxonomy" id="3435293"/>
    <lineage>
        <taxon>Bacteria</taxon>
        <taxon>Bacillati</taxon>
        <taxon>Bacillota</taxon>
        <taxon>Clostridia</taxon>
        <taxon>Eubacteriales</taxon>
        <taxon>Oscillospiraceae</taxon>
        <taxon>Faecalibacterium</taxon>
    </lineage>
</organism>
<dbReference type="Proteomes" id="UP000220752">
    <property type="component" value="Unassembled WGS sequence"/>
</dbReference>
<feature type="transmembrane region" description="Helical" evidence="9">
    <location>
        <begin position="96"/>
        <end position="114"/>
    </location>
</feature>
<keyword evidence="4" id="KW-0997">Cell inner membrane</keyword>
<dbReference type="InterPro" id="IPR007387">
    <property type="entry name" value="TRAP_DctQ"/>
</dbReference>
<protein>
    <submittedName>
        <fullName evidence="11">C4-dicarboxylate ABC transporter permease</fullName>
    </submittedName>
</protein>
<sequence length="184" mass="20851">MKKIRQILIGLFNMVYNIFLRYSQAVLLVIVVIVSTDVFCRNVLSYSIKWAQEVSLLLIVWMTFLSMAIGEEKDQHIAIELFYNLFPKPVRKFFDVLNKMILAVVGCFLCFFGTKLVMSTWSSTLAATKWPAGMLYLMIPVGGGFMAFFAVLDLLGWKKYKNTNQYGDQLLEASLDDGGQSAAN</sequence>
<evidence type="ECO:0000256" key="5">
    <source>
        <dbReference type="ARBA" id="ARBA00022692"/>
    </source>
</evidence>
<evidence type="ECO:0000256" key="9">
    <source>
        <dbReference type="SAM" id="Phobius"/>
    </source>
</evidence>
<evidence type="ECO:0000256" key="7">
    <source>
        <dbReference type="ARBA" id="ARBA00023136"/>
    </source>
</evidence>
<feature type="domain" description="Tripartite ATP-independent periplasmic transporters DctQ component" evidence="10">
    <location>
        <begin position="30"/>
        <end position="155"/>
    </location>
</feature>
<dbReference type="InterPro" id="IPR055348">
    <property type="entry name" value="DctQ"/>
</dbReference>
<dbReference type="Pfam" id="PF04290">
    <property type="entry name" value="DctQ"/>
    <property type="match status" value="1"/>
</dbReference>
<dbReference type="AlphaFoldDB" id="A0A2A6ZBQ2"/>
<evidence type="ECO:0000256" key="2">
    <source>
        <dbReference type="ARBA" id="ARBA00022448"/>
    </source>
</evidence>
<dbReference type="GO" id="GO:0015740">
    <property type="term" value="P:C4-dicarboxylate transport"/>
    <property type="evidence" value="ECO:0007669"/>
    <property type="project" value="TreeGrafter"/>
</dbReference>
<keyword evidence="3" id="KW-1003">Cell membrane</keyword>
<evidence type="ECO:0000256" key="4">
    <source>
        <dbReference type="ARBA" id="ARBA00022519"/>
    </source>
</evidence>
<keyword evidence="2" id="KW-0813">Transport</keyword>
<comment type="caution">
    <text evidence="11">The sequence shown here is derived from an EMBL/GenBank/DDBJ whole genome shotgun (WGS) entry which is preliminary data.</text>
</comment>
<evidence type="ECO:0000256" key="6">
    <source>
        <dbReference type="ARBA" id="ARBA00022989"/>
    </source>
</evidence>
<evidence type="ECO:0000256" key="1">
    <source>
        <dbReference type="ARBA" id="ARBA00004429"/>
    </source>
</evidence>
<feature type="transmembrane region" description="Helical" evidence="9">
    <location>
        <begin position="54"/>
        <end position="70"/>
    </location>
</feature>
<dbReference type="GO" id="GO:0005886">
    <property type="term" value="C:plasma membrane"/>
    <property type="evidence" value="ECO:0007669"/>
    <property type="project" value="UniProtKB-SubCell"/>
</dbReference>
<evidence type="ECO:0000256" key="8">
    <source>
        <dbReference type="ARBA" id="ARBA00038436"/>
    </source>
</evidence>
<keyword evidence="5 9" id="KW-0812">Transmembrane</keyword>
<accession>A0A2A6ZBQ2</accession>
<dbReference type="GO" id="GO:0022857">
    <property type="term" value="F:transmembrane transporter activity"/>
    <property type="evidence" value="ECO:0007669"/>
    <property type="project" value="TreeGrafter"/>
</dbReference>
<comment type="similarity">
    <text evidence="8">Belongs to the TRAP transporter small permease family.</text>
</comment>
<keyword evidence="6 9" id="KW-1133">Transmembrane helix</keyword>
<gene>
    <name evidence="11" type="ORF">CGS46_06570</name>
</gene>
<evidence type="ECO:0000313" key="11">
    <source>
        <dbReference type="EMBL" id="PDX58764.1"/>
    </source>
</evidence>
<keyword evidence="7 9" id="KW-0472">Membrane</keyword>
<feature type="transmembrane region" description="Helical" evidence="9">
    <location>
        <begin position="134"/>
        <end position="155"/>
    </location>
</feature>
<name>A0A2A6ZBQ2_9FIRM</name>
<evidence type="ECO:0000256" key="3">
    <source>
        <dbReference type="ARBA" id="ARBA00022475"/>
    </source>
</evidence>
<evidence type="ECO:0000259" key="10">
    <source>
        <dbReference type="Pfam" id="PF04290"/>
    </source>
</evidence>
<dbReference type="EMBL" id="NMTQ01000022">
    <property type="protein sequence ID" value="PDX58764.1"/>
    <property type="molecule type" value="Genomic_DNA"/>
</dbReference>